<protein>
    <submittedName>
        <fullName evidence="2">Uncharacterized protein</fullName>
    </submittedName>
</protein>
<comment type="caution">
    <text evidence="2">The sequence shown here is derived from an EMBL/GenBank/DDBJ whole genome shotgun (WGS) entry which is preliminary data.</text>
</comment>
<reference evidence="2 3" key="1">
    <citation type="submission" date="2015-09" db="EMBL/GenBank/DDBJ databases">
        <title>Host preference determinants of Valsa canker pathogens revealed by comparative genomics.</title>
        <authorList>
            <person name="Yin Z."/>
            <person name="Huang L."/>
        </authorList>
    </citation>
    <scope>NUCLEOTIDE SEQUENCE [LARGE SCALE GENOMIC DNA]</scope>
    <source>
        <strain evidence="2 3">03-1</strain>
    </source>
</reference>
<feature type="compositionally biased region" description="Low complexity" evidence="1">
    <location>
        <begin position="22"/>
        <end position="33"/>
    </location>
</feature>
<dbReference type="AlphaFoldDB" id="A0A423WGD2"/>
<evidence type="ECO:0000313" key="3">
    <source>
        <dbReference type="Proteomes" id="UP000283895"/>
    </source>
</evidence>
<evidence type="ECO:0000313" key="2">
    <source>
        <dbReference type="EMBL" id="ROW02418.1"/>
    </source>
</evidence>
<dbReference type="Proteomes" id="UP000283895">
    <property type="component" value="Unassembled WGS sequence"/>
</dbReference>
<organism evidence="2 3">
    <name type="scientific">Cytospora schulzeri</name>
    <dbReference type="NCBI Taxonomy" id="448051"/>
    <lineage>
        <taxon>Eukaryota</taxon>
        <taxon>Fungi</taxon>
        <taxon>Dikarya</taxon>
        <taxon>Ascomycota</taxon>
        <taxon>Pezizomycotina</taxon>
        <taxon>Sordariomycetes</taxon>
        <taxon>Sordariomycetidae</taxon>
        <taxon>Diaporthales</taxon>
        <taxon>Cytosporaceae</taxon>
        <taxon>Cytospora</taxon>
    </lineage>
</organism>
<keyword evidence="3" id="KW-1185">Reference proteome</keyword>
<feature type="compositionally biased region" description="Basic residues" evidence="1">
    <location>
        <begin position="56"/>
        <end position="70"/>
    </location>
</feature>
<gene>
    <name evidence="2" type="ORF">VMCG_06039</name>
</gene>
<evidence type="ECO:0000256" key="1">
    <source>
        <dbReference type="SAM" id="MobiDB-lite"/>
    </source>
</evidence>
<dbReference type="EMBL" id="LKEA01000017">
    <property type="protein sequence ID" value="ROW02418.1"/>
    <property type="molecule type" value="Genomic_DNA"/>
</dbReference>
<accession>A0A423WGD2</accession>
<sequence>MSSTLNGLATSLNRSSNNHHATGTVQGTGTSGSEALLSGVGAQFDAHSSGLSGGRHDHKVKRLGHGRNRRGTLAWVLD</sequence>
<name>A0A423WGD2_9PEZI</name>
<dbReference type="OrthoDB" id="10459141at2759"/>
<feature type="region of interest" description="Disordered" evidence="1">
    <location>
        <begin position="1"/>
        <end position="78"/>
    </location>
</feature>
<feature type="compositionally biased region" description="Polar residues" evidence="1">
    <location>
        <begin position="1"/>
        <end position="21"/>
    </location>
</feature>
<proteinExistence type="predicted"/>